<accession>M0HWT4</accession>
<evidence type="ECO:0000313" key="3">
    <source>
        <dbReference type="Proteomes" id="UP000011612"/>
    </source>
</evidence>
<evidence type="ECO:0000313" key="2">
    <source>
        <dbReference type="EMBL" id="ELZ88966.1"/>
    </source>
</evidence>
<dbReference type="PATRIC" id="fig|1230453.4.peg.173"/>
<dbReference type="RefSeq" id="WP_008322094.1">
    <property type="nucleotide sequence ID" value="NZ_AOLK01000004.1"/>
</dbReference>
<gene>
    <name evidence="2" type="ORF">C453_00945</name>
</gene>
<protein>
    <submittedName>
        <fullName evidence="2">Uncharacterized protein</fullName>
    </submittedName>
</protein>
<keyword evidence="1" id="KW-0812">Transmembrane</keyword>
<keyword evidence="3" id="KW-1185">Reference proteome</keyword>
<comment type="caution">
    <text evidence="2">The sequence shown here is derived from an EMBL/GenBank/DDBJ whole genome shotgun (WGS) entry which is preliminary data.</text>
</comment>
<dbReference type="OrthoDB" id="288755at2157"/>
<dbReference type="EMBL" id="AOLK01000004">
    <property type="protein sequence ID" value="ELZ88966.1"/>
    <property type="molecule type" value="Genomic_DNA"/>
</dbReference>
<name>M0HWT4_HALEO</name>
<proteinExistence type="predicted"/>
<keyword evidence="1" id="KW-0472">Membrane</keyword>
<feature type="transmembrane region" description="Helical" evidence="1">
    <location>
        <begin position="12"/>
        <end position="41"/>
    </location>
</feature>
<keyword evidence="1" id="KW-1133">Transmembrane helix</keyword>
<sequence>MPRDTIVSWKTFALFVLFPPLAIVAIIFFPLTLLVFFWLYYRGKQDAMIEEHSEPSS</sequence>
<organism evidence="2 3">
    <name type="scientific">Haloferax elongans ATCC BAA-1513</name>
    <dbReference type="NCBI Taxonomy" id="1230453"/>
    <lineage>
        <taxon>Archaea</taxon>
        <taxon>Methanobacteriati</taxon>
        <taxon>Methanobacteriota</taxon>
        <taxon>Stenosarchaea group</taxon>
        <taxon>Halobacteria</taxon>
        <taxon>Halobacteriales</taxon>
        <taxon>Haloferacaceae</taxon>
        <taxon>Haloferax</taxon>
    </lineage>
</organism>
<dbReference type="Proteomes" id="UP000011612">
    <property type="component" value="Unassembled WGS sequence"/>
</dbReference>
<reference evidence="2 3" key="1">
    <citation type="journal article" date="2014" name="PLoS Genet.">
        <title>Phylogenetically driven sequencing of extremely halophilic archaea reveals strategies for static and dynamic osmo-response.</title>
        <authorList>
            <person name="Becker E.A."/>
            <person name="Seitzer P.M."/>
            <person name="Tritt A."/>
            <person name="Larsen D."/>
            <person name="Krusor M."/>
            <person name="Yao A.I."/>
            <person name="Wu D."/>
            <person name="Madern D."/>
            <person name="Eisen J.A."/>
            <person name="Darling A.E."/>
            <person name="Facciotti M.T."/>
        </authorList>
    </citation>
    <scope>NUCLEOTIDE SEQUENCE [LARGE SCALE GENOMIC DNA]</scope>
    <source>
        <strain evidence="2 3">ATCC BAA-1513</strain>
    </source>
</reference>
<dbReference type="AlphaFoldDB" id="M0HWT4"/>
<evidence type="ECO:0000256" key="1">
    <source>
        <dbReference type="SAM" id="Phobius"/>
    </source>
</evidence>